<name>A0A4C1XE80_EUMVA</name>
<dbReference type="Proteomes" id="UP000299102">
    <property type="component" value="Unassembled WGS sequence"/>
</dbReference>
<keyword evidence="2" id="KW-1185">Reference proteome</keyword>
<evidence type="ECO:0008006" key="3">
    <source>
        <dbReference type="Google" id="ProtNLM"/>
    </source>
</evidence>
<reference evidence="1 2" key="1">
    <citation type="journal article" date="2019" name="Commun. Biol.">
        <title>The bagworm genome reveals a unique fibroin gene that provides high tensile strength.</title>
        <authorList>
            <person name="Kono N."/>
            <person name="Nakamura H."/>
            <person name="Ohtoshi R."/>
            <person name="Tomita M."/>
            <person name="Numata K."/>
            <person name="Arakawa K."/>
        </authorList>
    </citation>
    <scope>NUCLEOTIDE SEQUENCE [LARGE SCALE GENOMIC DNA]</scope>
</reference>
<gene>
    <name evidence="1" type="ORF">EVAR_34730_1</name>
</gene>
<organism evidence="1 2">
    <name type="scientific">Eumeta variegata</name>
    <name type="common">Bagworm moth</name>
    <name type="synonym">Eumeta japonica</name>
    <dbReference type="NCBI Taxonomy" id="151549"/>
    <lineage>
        <taxon>Eukaryota</taxon>
        <taxon>Metazoa</taxon>
        <taxon>Ecdysozoa</taxon>
        <taxon>Arthropoda</taxon>
        <taxon>Hexapoda</taxon>
        <taxon>Insecta</taxon>
        <taxon>Pterygota</taxon>
        <taxon>Neoptera</taxon>
        <taxon>Endopterygota</taxon>
        <taxon>Lepidoptera</taxon>
        <taxon>Glossata</taxon>
        <taxon>Ditrysia</taxon>
        <taxon>Tineoidea</taxon>
        <taxon>Psychidae</taxon>
        <taxon>Oiketicinae</taxon>
        <taxon>Eumeta</taxon>
    </lineage>
</organism>
<comment type="caution">
    <text evidence="1">The sequence shown here is derived from an EMBL/GenBank/DDBJ whole genome shotgun (WGS) entry which is preliminary data.</text>
</comment>
<dbReference type="EMBL" id="BGZK01000815">
    <property type="protein sequence ID" value="GBP61493.1"/>
    <property type="molecule type" value="Genomic_DNA"/>
</dbReference>
<dbReference type="OrthoDB" id="411871at2759"/>
<proteinExistence type="predicted"/>
<dbReference type="AlphaFoldDB" id="A0A4C1XE80"/>
<protein>
    <recommendedName>
        <fullName evidence="3">Reverse transcriptase domain-containing protein</fullName>
    </recommendedName>
</protein>
<evidence type="ECO:0000313" key="1">
    <source>
        <dbReference type="EMBL" id="GBP61493.1"/>
    </source>
</evidence>
<sequence length="176" mass="19945">MSRVIRALFLDDDPSQDTVYHMQVQLTAVMVPSGRDAVPLVGTELEKIVGSLPKTARDLDGITYKIVKYVWKAVHTKFCILLDMSETVDNAWSSMLMTKVKRGGLPPNLYKLLIVYFFDRKLPFPVRVKVMAYADVVTVLAEAPSRSEIEGWSRVALDQIREWGRRNRLGFSPAKS</sequence>
<evidence type="ECO:0000313" key="2">
    <source>
        <dbReference type="Proteomes" id="UP000299102"/>
    </source>
</evidence>
<accession>A0A4C1XE80</accession>